<proteinExistence type="predicted"/>
<dbReference type="InterPro" id="IPR010496">
    <property type="entry name" value="AL/BT2_dom"/>
</dbReference>
<keyword evidence="1" id="KW-0732">Signal</keyword>
<protein>
    <submittedName>
        <fullName evidence="3">DUF1080 domain-containing protein</fullName>
    </submittedName>
</protein>
<accession>A0A7X2IM42</accession>
<keyword evidence="4" id="KW-1185">Reference proteome</keyword>
<dbReference type="RefSeq" id="WP_154373856.1">
    <property type="nucleotide sequence ID" value="NZ_WKJJ01000006.1"/>
</dbReference>
<feature type="signal peptide" evidence="1">
    <location>
        <begin position="1"/>
        <end position="20"/>
    </location>
</feature>
<feature type="domain" description="3-keto-alpha-glucoside-1,2-lyase/3-keto-2-hydroxy-glucal hydratase" evidence="2">
    <location>
        <begin position="147"/>
        <end position="314"/>
    </location>
</feature>
<evidence type="ECO:0000313" key="3">
    <source>
        <dbReference type="EMBL" id="MRV72380.1"/>
    </source>
</evidence>
<sequence length="319" mass="34639">MLFRSAIAAVCLASTSVATAAPAQHAPGFADAVLGRWNLTVTGKDGVQYPSWFDIRLRKETELMATMVGRFGSARHATEVDYSGGKLVLRVPRQYEKDTADLIFDAMPAGDRMSGTTIDEDGIALSWVAQRAPVLPRKANQRWTRPVELFNGRNLEGWRAQQPAAQPCWKVEKGILTNSAACTNLISDVLLGDFKLRMEFMTVAGGNSGVYLRGRYEVQLGDAYGAPPDPLRMGAIYGHLRPQTNASRKPGEWQVLEVALSGRFVTVTLNGVTVIDNQEIPGITGGALDSREGDKGPVMLQGDHTPIMIRKVSVARAAD</sequence>
<name>A0A7X2IM42_9BURK</name>
<dbReference type="EMBL" id="WKJJ01000006">
    <property type="protein sequence ID" value="MRV72380.1"/>
    <property type="molecule type" value="Genomic_DNA"/>
</dbReference>
<dbReference type="AlphaFoldDB" id="A0A7X2IM42"/>
<gene>
    <name evidence="3" type="ORF">GJ700_11730</name>
</gene>
<reference evidence="3 4" key="1">
    <citation type="submission" date="2019-11" db="EMBL/GenBank/DDBJ databases">
        <title>Novel species isolated from a subtropical stream in China.</title>
        <authorList>
            <person name="Lu H."/>
        </authorList>
    </citation>
    <scope>NUCLEOTIDE SEQUENCE [LARGE SCALE GENOMIC DNA]</scope>
    <source>
        <strain evidence="3 4">FT92W</strain>
    </source>
</reference>
<feature type="chain" id="PRO_5031252622" evidence="1">
    <location>
        <begin position="21"/>
        <end position="319"/>
    </location>
</feature>
<evidence type="ECO:0000256" key="1">
    <source>
        <dbReference type="SAM" id="SignalP"/>
    </source>
</evidence>
<evidence type="ECO:0000259" key="2">
    <source>
        <dbReference type="Pfam" id="PF06439"/>
    </source>
</evidence>
<dbReference type="Proteomes" id="UP000446768">
    <property type="component" value="Unassembled WGS sequence"/>
</dbReference>
<evidence type="ECO:0000313" key="4">
    <source>
        <dbReference type="Proteomes" id="UP000446768"/>
    </source>
</evidence>
<comment type="caution">
    <text evidence="3">The sequence shown here is derived from an EMBL/GenBank/DDBJ whole genome shotgun (WGS) entry which is preliminary data.</text>
</comment>
<dbReference type="Pfam" id="PF06439">
    <property type="entry name" value="3keto-disac_hyd"/>
    <property type="match status" value="1"/>
</dbReference>
<dbReference type="GO" id="GO:0016787">
    <property type="term" value="F:hydrolase activity"/>
    <property type="evidence" value="ECO:0007669"/>
    <property type="project" value="InterPro"/>
</dbReference>
<dbReference type="Gene3D" id="2.60.120.560">
    <property type="entry name" value="Exo-inulinase, domain 1"/>
    <property type="match status" value="1"/>
</dbReference>
<organism evidence="3 4">
    <name type="scientific">Pseudoduganella rivuli</name>
    <dbReference type="NCBI Taxonomy" id="2666085"/>
    <lineage>
        <taxon>Bacteria</taxon>
        <taxon>Pseudomonadati</taxon>
        <taxon>Pseudomonadota</taxon>
        <taxon>Betaproteobacteria</taxon>
        <taxon>Burkholderiales</taxon>
        <taxon>Oxalobacteraceae</taxon>
        <taxon>Telluria group</taxon>
        <taxon>Pseudoduganella</taxon>
    </lineage>
</organism>